<organism evidence="2 3">
    <name type="scientific">Hymenobacter lutimineralis</name>
    <dbReference type="NCBI Taxonomy" id="2606448"/>
    <lineage>
        <taxon>Bacteria</taxon>
        <taxon>Pseudomonadati</taxon>
        <taxon>Bacteroidota</taxon>
        <taxon>Cytophagia</taxon>
        <taxon>Cytophagales</taxon>
        <taxon>Hymenobacteraceae</taxon>
        <taxon>Hymenobacter</taxon>
    </lineage>
</organism>
<gene>
    <name evidence="2" type="ORF">FY528_17085</name>
</gene>
<dbReference type="EMBL" id="VTHL01000021">
    <property type="protein sequence ID" value="TYZ06776.1"/>
    <property type="molecule type" value="Genomic_DNA"/>
</dbReference>
<dbReference type="AlphaFoldDB" id="A0A5D6UT97"/>
<keyword evidence="3" id="KW-1185">Reference proteome</keyword>
<dbReference type="RefSeq" id="WP_149072241.1">
    <property type="nucleotide sequence ID" value="NZ_VTHL01000021.1"/>
</dbReference>
<dbReference type="Proteomes" id="UP000322791">
    <property type="component" value="Unassembled WGS sequence"/>
</dbReference>
<evidence type="ECO:0000313" key="2">
    <source>
        <dbReference type="EMBL" id="TYZ06776.1"/>
    </source>
</evidence>
<feature type="chain" id="PRO_5022880331" description="Lipocalin-like domain-containing protein" evidence="1">
    <location>
        <begin position="22"/>
        <end position="132"/>
    </location>
</feature>
<accession>A0A5D6UT97</accession>
<protein>
    <recommendedName>
        <fullName evidence="4">Lipocalin-like domain-containing protein</fullName>
    </recommendedName>
</protein>
<evidence type="ECO:0000313" key="3">
    <source>
        <dbReference type="Proteomes" id="UP000322791"/>
    </source>
</evidence>
<name>A0A5D6UT97_9BACT</name>
<comment type="caution">
    <text evidence="2">The sequence shown here is derived from an EMBL/GenBank/DDBJ whole genome shotgun (WGS) entry which is preliminary data.</text>
</comment>
<evidence type="ECO:0008006" key="4">
    <source>
        <dbReference type="Google" id="ProtNLM"/>
    </source>
</evidence>
<feature type="signal peptide" evidence="1">
    <location>
        <begin position="1"/>
        <end position="21"/>
    </location>
</feature>
<sequence>MRFSLLLACLSLVLMASTCTSSDPRRGNSRLLLLERTWLHAHEEDQGDLRVYRPNTYAFPPSRGRTGFAFEHNGLFTQYDIAPTDGLEGHRGQWKALTENQLSITLDDHSEPDYQLEIVTLEPDLLKVRRTQ</sequence>
<reference evidence="2 3" key="1">
    <citation type="submission" date="2019-08" db="EMBL/GenBank/DDBJ databases">
        <authorList>
            <person name="Seo M.-J."/>
        </authorList>
    </citation>
    <scope>NUCLEOTIDE SEQUENCE [LARGE SCALE GENOMIC DNA]</scope>
    <source>
        <strain evidence="2 3">KIGAM108</strain>
    </source>
</reference>
<evidence type="ECO:0000256" key="1">
    <source>
        <dbReference type="SAM" id="SignalP"/>
    </source>
</evidence>
<proteinExistence type="predicted"/>
<keyword evidence="1" id="KW-0732">Signal</keyword>